<evidence type="ECO:0008006" key="5">
    <source>
        <dbReference type="Google" id="ProtNLM"/>
    </source>
</evidence>
<protein>
    <recommendedName>
        <fullName evidence="5">C2H2-type domain-containing protein</fullName>
    </recommendedName>
</protein>
<feature type="chain" id="PRO_5045268436" description="C2H2-type domain-containing protein" evidence="2">
    <location>
        <begin position="24"/>
        <end position="747"/>
    </location>
</feature>
<feature type="region of interest" description="Disordered" evidence="1">
    <location>
        <begin position="697"/>
        <end position="747"/>
    </location>
</feature>
<keyword evidence="2" id="KW-0732">Signal</keyword>
<gene>
    <name evidence="3" type="ORF">CLO192961_LOCUS262201</name>
</gene>
<feature type="compositionally biased region" description="Pro residues" evidence="1">
    <location>
        <begin position="571"/>
        <end position="587"/>
    </location>
</feature>
<feature type="compositionally biased region" description="Basic and acidic residues" evidence="1">
    <location>
        <begin position="312"/>
        <end position="322"/>
    </location>
</feature>
<comment type="caution">
    <text evidence="3">The sequence shown here is derived from an EMBL/GenBank/DDBJ whole genome shotgun (WGS) entry which is preliminary data.</text>
</comment>
<dbReference type="Proteomes" id="UP000766486">
    <property type="component" value="Unassembled WGS sequence"/>
</dbReference>
<dbReference type="PANTHER" id="PTHR38166:SF1">
    <property type="entry name" value="C2H2-TYPE DOMAIN-CONTAINING PROTEIN"/>
    <property type="match status" value="1"/>
</dbReference>
<feature type="region of interest" description="Disordered" evidence="1">
    <location>
        <begin position="559"/>
        <end position="592"/>
    </location>
</feature>
<feature type="compositionally biased region" description="Low complexity" evidence="1">
    <location>
        <begin position="282"/>
        <end position="304"/>
    </location>
</feature>
<evidence type="ECO:0000256" key="1">
    <source>
        <dbReference type="SAM" id="MobiDB-lite"/>
    </source>
</evidence>
<feature type="signal peptide" evidence="2">
    <location>
        <begin position="1"/>
        <end position="23"/>
    </location>
</feature>
<feature type="compositionally biased region" description="Polar residues" evidence="1">
    <location>
        <begin position="717"/>
        <end position="726"/>
    </location>
</feature>
<feature type="compositionally biased region" description="Acidic residues" evidence="1">
    <location>
        <begin position="727"/>
        <end position="737"/>
    </location>
</feature>
<sequence>MVVESSLWDWVLVVLSATLIAQGIQYVHHVQCAESPGFSWPAALRPVIEAVVDIANSAVEFVAAASFSSPRSLPRTVRRRHEREKEKRTARALKRSSSAKIHASRASAKQTAPDDTTKGEAPAGIAQPLGCNRDNECSQAVSKACSKANSDLKAEAAGAQLATCYFINYVSSADNNILCHEANEAESKPSESAAPCDTPLDAPHDGACKPVVVHPPRQLDESTYLESSIAAACAPRAAHDKDKWQAGDQSQGIFLRWVLPYAILSAGIVSFGGVPQGSQSTGGFANGANGAEGRSSRGSGNNKKGTGKRKRGHDDGREDKKRGAPGPLHRHEDEGEWDGRFLACPYYKMDPHRYSRCWAKYELKRFADVKQHLIRCHKVKEYYCSRCCLVEFEDHAAWQLHSQSCNEPNSASGPENFTMDEIDHLAHAPRGATDERKYYWVWENFFFNHPKPESPYVPDYLTETRSIHSPDFQAALQAALLSPPPAIALEQREGEDRTAWAQRLSDYLGPRMLELASEAEHPRRFRFPPSAAHARAHAPLPHANHLHAHLHANHPAVALQQPQQPQQPLSQPQPQPHPHPQPKPQPVAPARAPAAAGLFPTVAHQLQVPPPLSPHHQTSLPHRVQHSPAAAAQAASAAASPSGIPTTISPSLLHTGIGMNAYYQYPHPQPRPRQHSHRPALHASTPVVNQMEIPIDPRLSYADPPPPPPAPQGPPANITNQAANTDLSDDDDDDNEIIDYGAMFSLP</sequence>
<feature type="compositionally biased region" description="Low complexity" evidence="1">
    <location>
        <begin position="559"/>
        <end position="570"/>
    </location>
</feature>
<evidence type="ECO:0000256" key="2">
    <source>
        <dbReference type="SAM" id="SignalP"/>
    </source>
</evidence>
<feature type="region of interest" description="Disordered" evidence="1">
    <location>
        <begin position="282"/>
        <end position="332"/>
    </location>
</feature>
<proteinExistence type="predicted"/>
<keyword evidence="4" id="KW-1185">Reference proteome</keyword>
<dbReference type="PANTHER" id="PTHR38166">
    <property type="entry name" value="C2H2-TYPE DOMAIN-CONTAINING PROTEIN-RELATED"/>
    <property type="match status" value="1"/>
</dbReference>
<name>A0ABY6UEI0_BIOOC</name>
<evidence type="ECO:0000313" key="3">
    <source>
        <dbReference type="EMBL" id="VUC29611.1"/>
    </source>
</evidence>
<accession>A0ABY6UEI0</accession>
<feature type="region of interest" description="Disordered" evidence="1">
    <location>
        <begin position="73"/>
        <end position="129"/>
    </location>
</feature>
<feature type="compositionally biased region" description="Low complexity" evidence="1">
    <location>
        <begin position="627"/>
        <end position="647"/>
    </location>
</feature>
<dbReference type="EMBL" id="CABFNS010000806">
    <property type="protein sequence ID" value="VUC29611.1"/>
    <property type="molecule type" value="Genomic_DNA"/>
</dbReference>
<feature type="compositionally biased region" description="Pro residues" evidence="1">
    <location>
        <begin position="703"/>
        <end position="714"/>
    </location>
</feature>
<organism evidence="3 4">
    <name type="scientific">Bionectria ochroleuca</name>
    <name type="common">Gliocladium roseum</name>
    <dbReference type="NCBI Taxonomy" id="29856"/>
    <lineage>
        <taxon>Eukaryota</taxon>
        <taxon>Fungi</taxon>
        <taxon>Dikarya</taxon>
        <taxon>Ascomycota</taxon>
        <taxon>Pezizomycotina</taxon>
        <taxon>Sordariomycetes</taxon>
        <taxon>Hypocreomycetidae</taxon>
        <taxon>Hypocreales</taxon>
        <taxon>Bionectriaceae</taxon>
        <taxon>Clonostachys</taxon>
    </lineage>
</organism>
<reference evidence="3 4" key="1">
    <citation type="submission" date="2019-06" db="EMBL/GenBank/DDBJ databases">
        <authorList>
            <person name="Broberg M."/>
        </authorList>
    </citation>
    <scope>NUCLEOTIDE SEQUENCE [LARGE SCALE GENOMIC DNA]</scope>
</reference>
<feature type="region of interest" description="Disordered" evidence="1">
    <location>
        <begin position="606"/>
        <end position="647"/>
    </location>
</feature>
<evidence type="ECO:0000313" key="4">
    <source>
        <dbReference type="Proteomes" id="UP000766486"/>
    </source>
</evidence>